<dbReference type="HOGENOM" id="CLU_1467361_0_0_9"/>
<organism evidence="1 2">
    <name type="scientific">Staphylococcus hyicus</name>
    <dbReference type="NCBI Taxonomy" id="1284"/>
    <lineage>
        <taxon>Bacteria</taxon>
        <taxon>Bacillati</taxon>
        <taxon>Bacillota</taxon>
        <taxon>Bacilli</taxon>
        <taxon>Bacillales</taxon>
        <taxon>Staphylococcaceae</taxon>
        <taxon>Staphylococcus</taxon>
    </lineage>
</organism>
<dbReference type="Proteomes" id="UP000285625">
    <property type="component" value="Unassembled WGS sequence"/>
</dbReference>
<evidence type="ECO:0000313" key="2">
    <source>
        <dbReference type="Proteomes" id="UP000285625"/>
    </source>
</evidence>
<dbReference type="RefSeq" id="WP_039644324.1">
    <property type="nucleotide sequence ID" value="NZ_CP008747.1"/>
</dbReference>
<comment type="caution">
    <text evidence="1">The sequence shown here is derived from an EMBL/GenBank/DDBJ whole genome shotgun (WGS) entry which is preliminary data.</text>
</comment>
<proteinExistence type="predicted"/>
<dbReference type="AlphaFoldDB" id="A0A0A8HNX5"/>
<evidence type="ECO:0000313" key="1">
    <source>
        <dbReference type="EMBL" id="RIO47810.1"/>
    </source>
</evidence>
<name>A0A0A8HNX5_STAHY</name>
<dbReference type="KEGG" id="shu:SHYC_02805"/>
<reference evidence="1 2" key="1">
    <citation type="journal article" date="2016" name="Front. Microbiol.">
        <title>Comprehensive Phylogenetic Analysis of Bovine Non-aureus Staphylococci Species Based on Whole-Genome Sequencing.</title>
        <authorList>
            <person name="Naushad S."/>
            <person name="Barkema H.W."/>
            <person name="Luby C."/>
            <person name="Condas L.A."/>
            <person name="Nobrega D.B."/>
            <person name="Carson D.A."/>
            <person name="De Buck J."/>
        </authorList>
    </citation>
    <scope>NUCLEOTIDE SEQUENCE [LARGE SCALE GENOMIC DNA]</scope>
    <source>
        <strain evidence="1 2">SNUC 5959</strain>
    </source>
</reference>
<protein>
    <submittedName>
        <fullName evidence="1">Uncharacterized protein</fullName>
    </submittedName>
</protein>
<sequence length="176" mass="20874">MLIDKLESYTIHIAELNRRKNRTQLSRLLQHVNLPSSLKYEFTKVQKTYLLRVHIQKLALPYLLSFLGFHYYTVYQVIRTKFEHELIPFDQLALTERRFEFYIDGLTDPFIKDKVIEVLHHGTKLQLKYTVRKNILTLTCTLEEAGTTLSLLSRHHIDIYQAYAPLQPHAHIIRIS</sequence>
<dbReference type="GeneID" id="41072397"/>
<accession>A0A0A8HNX5</accession>
<dbReference type="EMBL" id="QXVO01000001">
    <property type="protein sequence ID" value="RIO47810.1"/>
    <property type="molecule type" value="Genomic_DNA"/>
</dbReference>
<gene>
    <name evidence="1" type="ORF">BUZ57_00625</name>
</gene>